<sequence length="422" mass="46528">MVTLRSWYRFDKSTDEKKQLLFEAAYPGANLTTGDNLPPGTCIPCAQGSTHFLNIAVLTGSGKIEKVGTLNYRCEDCQPAKKKYMWYSKRFPLARAHELAAVVDSWTANRKHQNAMEEDAVKELKKSVKASLRDERARRRAEDKAQANKEKAEQKEREKKEREERKAREREEERQALLDIVKDLPKPKGKGKGKAPAKGSASASSSVLPSPSKSVSSEQAIIFEDEIESASDWSPPPLHELVKAWDQEIMDKRKGKAPANPSASTSSTAVPSPSKSSSSRKATTFREEIESASDWSPPLKARKQEMAVQTPSSPTLVASSSSSSSPSKLSQASTARSSSKIQGESSTSPKRARVVESSKKRALDDESSTSVPAKRARWALEIMDDGSFVEIPHPDSPKVPRSKRRVSASTKEDGDFMKSLHQ</sequence>
<keyword evidence="3" id="KW-1185">Reference proteome</keyword>
<reference evidence="2 3" key="1">
    <citation type="submission" date="2024-02" db="EMBL/GenBank/DDBJ databases">
        <title>A draft genome for the cacao thread blight pathogen Marasmius crinis-equi.</title>
        <authorList>
            <person name="Cohen S.P."/>
            <person name="Baruah I.K."/>
            <person name="Amoako-Attah I."/>
            <person name="Bukari Y."/>
            <person name="Meinhardt L.W."/>
            <person name="Bailey B.A."/>
        </authorList>
    </citation>
    <scope>NUCLEOTIDE SEQUENCE [LARGE SCALE GENOMIC DNA]</scope>
    <source>
        <strain evidence="2 3">GH-76</strain>
    </source>
</reference>
<feature type="compositionally biased region" description="Basic and acidic residues" evidence="1">
    <location>
        <begin position="353"/>
        <end position="364"/>
    </location>
</feature>
<protein>
    <submittedName>
        <fullName evidence="2">Uncharacterized protein</fullName>
    </submittedName>
</protein>
<feature type="compositionally biased region" description="Polar residues" evidence="1">
    <location>
        <begin position="336"/>
        <end position="349"/>
    </location>
</feature>
<feature type="compositionally biased region" description="Basic and acidic residues" evidence="1">
    <location>
        <begin position="119"/>
        <end position="186"/>
    </location>
</feature>
<feature type="compositionally biased region" description="Low complexity" evidence="1">
    <location>
        <begin position="257"/>
        <end position="282"/>
    </location>
</feature>
<name>A0ABR3F157_9AGAR</name>
<feature type="compositionally biased region" description="Low complexity" evidence="1">
    <location>
        <begin position="196"/>
        <end position="217"/>
    </location>
</feature>
<feature type="compositionally biased region" description="Basic and acidic residues" evidence="1">
    <location>
        <begin position="240"/>
        <end position="252"/>
    </location>
</feature>
<gene>
    <name evidence="2" type="ORF">V5O48_013042</name>
</gene>
<accession>A0ABR3F157</accession>
<evidence type="ECO:0000313" key="3">
    <source>
        <dbReference type="Proteomes" id="UP001465976"/>
    </source>
</evidence>
<comment type="caution">
    <text evidence="2">The sequence shown here is derived from an EMBL/GenBank/DDBJ whole genome shotgun (WGS) entry which is preliminary data.</text>
</comment>
<evidence type="ECO:0000313" key="2">
    <source>
        <dbReference type="EMBL" id="KAL0568931.1"/>
    </source>
</evidence>
<proteinExistence type="predicted"/>
<feature type="compositionally biased region" description="Low complexity" evidence="1">
    <location>
        <begin position="310"/>
        <end position="335"/>
    </location>
</feature>
<dbReference type="EMBL" id="JBAHYK010001228">
    <property type="protein sequence ID" value="KAL0568931.1"/>
    <property type="molecule type" value="Genomic_DNA"/>
</dbReference>
<organism evidence="2 3">
    <name type="scientific">Marasmius crinis-equi</name>
    <dbReference type="NCBI Taxonomy" id="585013"/>
    <lineage>
        <taxon>Eukaryota</taxon>
        <taxon>Fungi</taxon>
        <taxon>Dikarya</taxon>
        <taxon>Basidiomycota</taxon>
        <taxon>Agaricomycotina</taxon>
        <taxon>Agaricomycetes</taxon>
        <taxon>Agaricomycetidae</taxon>
        <taxon>Agaricales</taxon>
        <taxon>Marasmiineae</taxon>
        <taxon>Marasmiaceae</taxon>
        <taxon>Marasmius</taxon>
    </lineage>
</organism>
<feature type="compositionally biased region" description="Basic and acidic residues" evidence="1">
    <location>
        <begin position="410"/>
        <end position="422"/>
    </location>
</feature>
<evidence type="ECO:0000256" key="1">
    <source>
        <dbReference type="SAM" id="MobiDB-lite"/>
    </source>
</evidence>
<dbReference type="Proteomes" id="UP001465976">
    <property type="component" value="Unassembled WGS sequence"/>
</dbReference>
<feature type="region of interest" description="Disordered" evidence="1">
    <location>
        <begin position="112"/>
        <end position="422"/>
    </location>
</feature>